<dbReference type="AlphaFoldDB" id="A0A7M2XW21"/>
<evidence type="ECO:0000256" key="2">
    <source>
        <dbReference type="SAM" id="SignalP"/>
    </source>
</evidence>
<reference evidence="3 4" key="1">
    <citation type="submission" date="2020-10" db="EMBL/GenBank/DDBJ databases">
        <title>Whole genome sequence of oil-degrading bacteria Rhodococcus pyridinivorans strain 5Ap.</title>
        <authorList>
            <person name="Akhremchuk A.E."/>
            <person name="Valentovich L.N."/>
            <person name="Charniauskaya M.I."/>
            <person name="Bukliarevich H.A."/>
            <person name="Titok M.A."/>
        </authorList>
    </citation>
    <scope>NUCLEOTIDE SEQUENCE [LARGE SCALE GENOMIC DNA]</scope>
    <source>
        <strain evidence="3 4">5Ap</strain>
        <plasmid evidence="3 4">pSID</plasmid>
    </source>
</reference>
<keyword evidence="4" id="KW-1185">Reference proteome</keyword>
<proteinExistence type="predicted"/>
<dbReference type="RefSeq" id="WP_193904216.1">
    <property type="nucleotide sequence ID" value="NZ_CP063453.1"/>
</dbReference>
<dbReference type="EMBL" id="CP063453">
    <property type="protein sequence ID" value="QOW01949.1"/>
    <property type="molecule type" value="Genomic_DNA"/>
</dbReference>
<feature type="signal peptide" evidence="2">
    <location>
        <begin position="1"/>
        <end position="35"/>
    </location>
</feature>
<keyword evidence="3" id="KW-0614">Plasmid</keyword>
<dbReference type="Proteomes" id="UP000593818">
    <property type="component" value="Plasmid pSID"/>
</dbReference>
<geneLocation type="plasmid" evidence="3 4">
    <name>pSID</name>
</geneLocation>
<feature type="compositionally biased region" description="Pro residues" evidence="1">
    <location>
        <begin position="59"/>
        <end position="68"/>
    </location>
</feature>
<evidence type="ECO:0000256" key="1">
    <source>
        <dbReference type="SAM" id="MobiDB-lite"/>
    </source>
</evidence>
<evidence type="ECO:0000313" key="4">
    <source>
        <dbReference type="Proteomes" id="UP000593818"/>
    </source>
</evidence>
<feature type="region of interest" description="Disordered" evidence="1">
    <location>
        <begin position="35"/>
        <end position="81"/>
    </location>
</feature>
<gene>
    <name evidence="3" type="ORF">INP59_26615</name>
</gene>
<organism evidence="3 4">
    <name type="scientific">Rhodococcus pyridinivorans</name>
    <dbReference type="NCBI Taxonomy" id="103816"/>
    <lineage>
        <taxon>Bacteria</taxon>
        <taxon>Bacillati</taxon>
        <taxon>Actinomycetota</taxon>
        <taxon>Actinomycetes</taxon>
        <taxon>Mycobacteriales</taxon>
        <taxon>Nocardiaceae</taxon>
        <taxon>Rhodococcus</taxon>
    </lineage>
</organism>
<protein>
    <submittedName>
        <fullName evidence="3">Insoluble domain protein</fullName>
    </submittedName>
</protein>
<sequence length="432" mass="42875">MAKKHRKPRSSWIAPTAVAAGIGMTAITGAGIATAAPESGWSNPDPSDSAPESGWSNPNPTPATPEPAPVQSAPEPEESFWVAPPPQYNRGTRAYNPETGGGVTQTVWSGNDYSGGNNYSGGDDYSGGTNYSENTSPQVDWSNLHAPTPVIDPTLPIEAPKDKIRVGRVIFDQPNWVSDIDAERTNNTTAVIEAQVTDAWRSVGLETTEAEKVASGQVAGTALGAVSGFATGCVATAVPAGLIGGTIGGIGGAVLGGWVPSPIPGTAPITTGVAGTAGGAAIGAAAGCVAGGAVGAGIGGAAGLAAGTAYGAGEGATPIETTVPDVEEDQIAEQVDTTFDQWSQDPVGATVVDAVQSFTTETAPALDTQVRDFVGAQAGGGQILDQVDQTLETFFNDATPGLSGNLISTAVGDAIAAFGAAPAADPAAPIAG</sequence>
<feature type="chain" id="PRO_5033065747" evidence="2">
    <location>
        <begin position="36"/>
        <end position="432"/>
    </location>
</feature>
<keyword evidence="2" id="KW-0732">Signal</keyword>
<name>A0A7M2XW21_9NOCA</name>
<accession>A0A7M2XW21</accession>
<evidence type="ECO:0000313" key="3">
    <source>
        <dbReference type="EMBL" id="QOW01949.1"/>
    </source>
</evidence>